<name>A0A2P8FCB2_9RHOB</name>
<keyword evidence="2" id="KW-1185">Reference proteome</keyword>
<gene>
    <name evidence="1" type="ORF">CLV88_10655</name>
</gene>
<dbReference type="OrthoDB" id="7873726at2"/>
<accession>A0A2P8FCB2</accession>
<reference evidence="1 2" key="1">
    <citation type="submission" date="2018-03" db="EMBL/GenBank/DDBJ databases">
        <title>Genomic Encyclopedia of Archaeal and Bacterial Type Strains, Phase II (KMG-II): from individual species to whole genera.</title>
        <authorList>
            <person name="Goeker M."/>
        </authorList>
    </citation>
    <scope>NUCLEOTIDE SEQUENCE [LARGE SCALE GENOMIC DNA]</scope>
    <source>
        <strain evidence="1 2">DSM 100673</strain>
    </source>
</reference>
<proteinExistence type="predicted"/>
<evidence type="ECO:0000313" key="2">
    <source>
        <dbReference type="Proteomes" id="UP000240418"/>
    </source>
</evidence>
<protein>
    <submittedName>
        <fullName evidence="1">Uncharacterized protein</fullName>
    </submittedName>
</protein>
<dbReference type="EMBL" id="PYGJ01000006">
    <property type="protein sequence ID" value="PSL19343.1"/>
    <property type="molecule type" value="Genomic_DNA"/>
</dbReference>
<dbReference type="RefSeq" id="WP_106608542.1">
    <property type="nucleotide sequence ID" value="NZ_PYGJ01000006.1"/>
</dbReference>
<sequence length="95" mass="9711">MTIRALLLALPLLFLGWVSVLLSVAVLSDAAPALVVLFPSNAFLADLPANVAVLGSAPSTITLASETENFALSLYQSGARLVLPAGLPGCLPLPN</sequence>
<dbReference type="Proteomes" id="UP000240418">
    <property type="component" value="Unassembled WGS sequence"/>
</dbReference>
<comment type="caution">
    <text evidence="1">The sequence shown here is derived from an EMBL/GenBank/DDBJ whole genome shotgun (WGS) entry which is preliminary data.</text>
</comment>
<evidence type="ECO:0000313" key="1">
    <source>
        <dbReference type="EMBL" id="PSL19343.1"/>
    </source>
</evidence>
<dbReference type="AlphaFoldDB" id="A0A2P8FCB2"/>
<organism evidence="1 2">
    <name type="scientific">Shimia abyssi</name>
    <dbReference type="NCBI Taxonomy" id="1662395"/>
    <lineage>
        <taxon>Bacteria</taxon>
        <taxon>Pseudomonadati</taxon>
        <taxon>Pseudomonadota</taxon>
        <taxon>Alphaproteobacteria</taxon>
        <taxon>Rhodobacterales</taxon>
        <taxon>Roseobacteraceae</taxon>
    </lineage>
</organism>